<dbReference type="CDD" id="cd03801">
    <property type="entry name" value="GT4_PimA-like"/>
    <property type="match status" value="1"/>
</dbReference>
<dbReference type="EMBL" id="BAAAON010000002">
    <property type="protein sequence ID" value="GAA2175605.1"/>
    <property type="molecule type" value="Genomic_DNA"/>
</dbReference>
<accession>A0ABN3AWW7</accession>
<dbReference type="Pfam" id="PF13692">
    <property type="entry name" value="Glyco_trans_1_4"/>
    <property type="match status" value="1"/>
</dbReference>
<sequence length="375" mass="39830">MKRIAYVCIDPGVPVFGTKGASVHVQEIVRAWRNRGAEVTVYCTRPGSDVPADLADLTVVVVPVTGKGAARENSQAAAAAELAQRILDDGADAVYERYSLFSDTLARVTGQLRVPGFLEVNAPLIEEQRTHRSLIDETAAHAALREQVGAATRTVCVSDPVADWVRNRVDPEHHERIRTVANGVNIHRIRPSSEAPGMPVVAFVGTLKPWHGVETLIEAQAAGSREWTLRIVGDGPQGAELRGLAERVGADVEFTGAIAPEHVPKALAGCSIAAAPYPRASHGDQYFSPLKIYEYCAAGLPVVASRVGQVPYIIDDGVTGLLVEPSDPSALAEAIDGLASAPLARAAMSSAARAAATDRHSWDTVLNRITEEVPA</sequence>
<dbReference type="PANTHER" id="PTHR12526">
    <property type="entry name" value="GLYCOSYLTRANSFERASE"/>
    <property type="match status" value="1"/>
</dbReference>
<dbReference type="Pfam" id="PF13439">
    <property type="entry name" value="Glyco_transf_4"/>
    <property type="match status" value="1"/>
</dbReference>
<feature type="domain" description="Glycosyltransferase subfamily 4-like N-terminal" evidence="3">
    <location>
        <begin position="20"/>
        <end position="188"/>
    </location>
</feature>
<name>A0ABN3AWW7_9MICC</name>
<keyword evidence="1" id="KW-0328">Glycosyltransferase</keyword>
<evidence type="ECO:0000313" key="5">
    <source>
        <dbReference type="Proteomes" id="UP001500974"/>
    </source>
</evidence>
<evidence type="ECO:0000256" key="1">
    <source>
        <dbReference type="ARBA" id="ARBA00022676"/>
    </source>
</evidence>
<dbReference type="Gene3D" id="3.40.50.2000">
    <property type="entry name" value="Glycogen Phosphorylase B"/>
    <property type="match status" value="2"/>
</dbReference>
<keyword evidence="5" id="KW-1185">Reference proteome</keyword>
<proteinExistence type="predicted"/>
<dbReference type="InterPro" id="IPR028098">
    <property type="entry name" value="Glyco_trans_4-like_N"/>
</dbReference>
<organism evidence="4 5">
    <name type="scientific">Arthrobacter parietis</name>
    <dbReference type="NCBI Taxonomy" id="271434"/>
    <lineage>
        <taxon>Bacteria</taxon>
        <taxon>Bacillati</taxon>
        <taxon>Actinomycetota</taxon>
        <taxon>Actinomycetes</taxon>
        <taxon>Micrococcales</taxon>
        <taxon>Micrococcaceae</taxon>
        <taxon>Arthrobacter</taxon>
    </lineage>
</organism>
<comment type="caution">
    <text evidence="4">The sequence shown here is derived from an EMBL/GenBank/DDBJ whole genome shotgun (WGS) entry which is preliminary data.</text>
</comment>
<dbReference type="SUPFAM" id="SSF53756">
    <property type="entry name" value="UDP-Glycosyltransferase/glycogen phosphorylase"/>
    <property type="match status" value="1"/>
</dbReference>
<reference evidence="4 5" key="1">
    <citation type="journal article" date="2019" name="Int. J. Syst. Evol. Microbiol.">
        <title>The Global Catalogue of Microorganisms (GCM) 10K type strain sequencing project: providing services to taxonomists for standard genome sequencing and annotation.</title>
        <authorList>
            <consortium name="The Broad Institute Genomics Platform"/>
            <consortium name="The Broad Institute Genome Sequencing Center for Infectious Disease"/>
            <person name="Wu L."/>
            <person name="Ma J."/>
        </authorList>
    </citation>
    <scope>NUCLEOTIDE SEQUENCE [LARGE SCALE GENOMIC DNA]</scope>
    <source>
        <strain evidence="4 5">JCM 14917</strain>
    </source>
</reference>
<dbReference type="RefSeq" id="WP_346028183.1">
    <property type="nucleotide sequence ID" value="NZ_BAAAON010000002.1"/>
</dbReference>
<dbReference type="PANTHER" id="PTHR12526:SF510">
    <property type="entry name" value="D-INOSITOL 3-PHOSPHATE GLYCOSYLTRANSFERASE"/>
    <property type="match status" value="1"/>
</dbReference>
<protein>
    <submittedName>
        <fullName evidence="4">Glycosyltransferase family 4 protein</fullName>
    </submittedName>
</protein>
<evidence type="ECO:0000313" key="4">
    <source>
        <dbReference type="EMBL" id="GAA2175605.1"/>
    </source>
</evidence>
<evidence type="ECO:0000259" key="3">
    <source>
        <dbReference type="Pfam" id="PF13439"/>
    </source>
</evidence>
<evidence type="ECO:0000256" key="2">
    <source>
        <dbReference type="ARBA" id="ARBA00022679"/>
    </source>
</evidence>
<keyword evidence="2" id="KW-0808">Transferase</keyword>
<dbReference type="Proteomes" id="UP001500974">
    <property type="component" value="Unassembled WGS sequence"/>
</dbReference>
<gene>
    <name evidence="4" type="ORF">GCM10009784_18650</name>
</gene>